<evidence type="ECO:0000256" key="3">
    <source>
        <dbReference type="ARBA" id="ARBA00023163"/>
    </source>
</evidence>
<dbReference type="InterPro" id="IPR000843">
    <property type="entry name" value="HTH_LacI"/>
</dbReference>
<dbReference type="InterPro" id="IPR028082">
    <property type="entry name" value="Peripla_BP_I"/>
</dbReference>
<protein>
    <submittedName>
        <fullName evidence="5">LacI family DNA-binding transcriptional regulator</fullName>
    </submittedName>
</protein>
<evidence type="ECO:0000256" key="1">
    <source>
        <dbReference type="ARBA" id="ARBA00023015"/>
    </source>
</evidence>
<evidence type="ECO:0000259" key="4">
    <source>
        <dbReference type="PROSITE" id="PS50932"/>
    </source>
</evidence>
<dbReference type="CDD" id="cd19977">
    <property type="entry name" value="PBP1_EndR-like"/>
    <property type="match status" value="1"/>
</dbReference>
<dbReference type="Pfam" id="PF13377">
    <property type="entry name" value="Peripla_BP_3"/>
    <property type="match status" value="1"/>
</dbReference>
<evidence type="ECO:0000313" key="5">
    <source>
        <dbReference type="EMBL" id="MFD2680518.1"/>
    </source>
</evidence>
<dbReference type="InterPro" id="IPR010982">
    <property type="entry name" value="Lambda_DNA-bd_dom_sf"/>
</dbReference>
<keyword evidence="2 5" id="KW-0238">DNA-binding</keyword>
<evidence type="ECO:0000313" key="6">
    <source>
        <dbReference type="Proteomes" id="UP001597506"/>
    </source>
</evidence>
<keyword evidence="6" id="KW-1185">Reference proteome</keyword>
<dbReference type="RefSeq" id="WP_071413874.1">
    <property type="nucleotide sequence ID" value="NZ_JBHUMF010000015.1"/>
</dbReference>
<gene>
    <name evidence="5" type="ORF">ACFSUL_07085</name>
</gene>
<dbReference type="GO" id="GO:0003677">
    <property type="term" value="F:DNA binding"/>
    <property type="evidence" value="ECO:0007669"/>
    <property type="project" value="UniProtKB-KW"/>
</dbReference>
<dbReference type="EMBL" id="JBHUMF010000015">
    <property type="protein sequence ID" value="MFD2680518.1"/>
    <property type="molecule type" value="Genomic_DNA"/>
</dbReference>
<accession>A0ABW5RPA7</accession>
<dbReference type="Gene3D" id="3.40.50.2300">
    <property type="match status" value="2"/>
</dbReference>
<dbReference type="PANTHER" id="PTHR30146:SF145">
    <property type="entry name" value="RIBOSE OPERON REPRESSOR"/>
    <property type="match status" value="1"/>
</dbReference>
<dbReference type="SMART" id="SM00354">
    <property type="entry name" value="HTH_LACI"/>
    <property type="match status" value="1"/>
</dbReference>
<dbReference type="Gene3D" id="1.10.260.40">
    <property type="entry name" value="lambda repressor-like DNA-binding domains"/>
    <property type="match status" value="1"/>
</dbReference>
<keyword evidence="3" id="KW-0804">Transcription</keyword>
<dbReference type="InterPro" id="IPR046335">
    <property type="entry name" value="LacI/GalR-like_sensor"/>
</dbReference>
<dbReference type="PROSITE" id="PS00356">
    <property type="entry name" value="HTH_LACI_1"/>
    <property type="match status" value="1"/>
</dbReference>
<feature type="domain" description="HTH lacI-type" evidence="4">
    <location>
        <begin position="1"/>
        <end position="54"/>
    </location>
</feature>
<reference evidence="6" key="1">
    <citation type="journal article" date="2019" name="Int. J. Syst. Evol. Microbiol.">
        <title>The Global Catalogue of Microorganisms (GCM) 10K type strain sequencing project: providing services to taxonomists for standard genome sequencing and annotation.</title>
        <authorList>
            <consortium name="The Broad Institute Genomics Platform"/>
            <consortium name="The Broad Institute Genome Sequencing Center for Infectious Disease"/>
            <person name="Wu L."/>
            <person name="Ma J."/>
        </authorList>
    </citation>
    <scope>NUCLEOTIDE SEQUENCE [LARGE SCALE GENOMIC DNA]</scope>
    <source>
        <strain evidence="6">KCTC 3913</strain>
    </source>
</reference>
<dbReference type="Proteomes" id="UP001597506">
    <property type="component" value="Unassembled WGS sequence"/>
</dbReference>
<name>A0ABW5RPA7_9BACI</name>
<sequence length="329" mass="37223">MADVAKHAGVSKSTVSQYLNQRYDYMGEKTKKRIELAIKELDYRPNIIARGLKQKSTMTIGVIVANILHVFSTQVIRAIEDFCNESNYHIIVCNADDDPVKEKRYIEMLRAKQVDGIIAFPTGGNIELYKGLLKDKYPVVFMDRVLSEVQIPTVLLDNEKASLLAVDHLVKNGYEKIGMITPPLSPYVTPRLERTNGYKKGLQKHNIPLNPNYLVNGEIPDIQAKMDQMLTQTDPPEALIALNDLVLFEILKYTKEQQIKIPEDLALIGIDEVSFASFYSPALTTIAQPAFEMGKKAAELLLERIKNKQTDTTSKIYRFEATLIKRESC</sequence>
<dbReference type="PANTHER" id="PTHR30146">
    <property type="entry name" value="LACI-RELATED TRANSCRIPTIONAL REPRESSOR"/>
    <property type="match status" value="1"/>
</dbReference>
<dbReference type="SUPFAM" id="SSF53822">
    <property type="entry name" value="Periplasmic binding protein-like I"/>
    <property type="match status" value="1"/>
</dbReference>
<dbReference type="PROSITE" id="PS50932">
    <property type="entry name" value="HTH_LACI_2"/>
    <property type="match status" value="1"/>
</dbReference>
<dbReference type="CDD" id="cd01392">
    <property type="entry name" value="HTH_LacI"/>
    <property type="match status" value="1"/>
</dbReference>
<comment type="caution">
    <text evidence="5">The sequence shown here is derived from an EMBL/GenBank/DDBJ whole genome shotgun (WGS) entry which is preliminary data.</text>
</comment>
<proteinExistence type="predicted"/>
<dbReference type="Pfam" id="PF00356">
    <property type="entry name" value="LacI"/>
    <property type="match status" value="1"/>
</dbReference>
<keyword evidence="1" id="KW-0805">Transcription regulation</keyword>
<dbReference type="SUPFAM" id="SSF47413">
    <property type="entry name" value="lambda repressor-like DNA-binding domains"/>
    <property type="match status" value="1"/>
</dbReference>
<evidence type="ECO:0000256" key="2">
    <source>
        <dbReference type="ARBA" id="ARBA00023125"/>
    </source>
</evidence>
<organism evidence="5 6">
    <name type="scientific">Bacillus seohaeanensis</name>
    <dbReference type="NCBI Taxonomy" id="284580"/>
    <lineage>
        <taxon>Bacteria</taxon>
        <taxon>Bacillati</taxon>
        <taxon>Bacillota</taxon>
        <taxon>Bacilli</taxon>
        <taxon>Bacillales</taxon>
        <taxon>Bacillaceae</taxon>
        <taxon>Bacillus</taxon>
    </lineage>
</organism>